<evidence type="ECO:0000256" key="1">
    <source>
        <dbReference type="SAM" id="MobiDB-lite"/>
    </source>
</evidence>
<dbReference type="Proteomes" id="UP000256661">
    <property type="component" value="Unassembled WGS sequence"/>
</dbReference>
<evidence type="ECO:0000313" key="3">
    <source>
        <dbReference type="Proteomes" id="UP000256661"/>
    </source>
</evidence>
<evidence type="ECO:0000313" key="2">
    <source>
        <dbReference type="EMBL" id="REE96187.1"/>
    </source>
</evidence>
<comment type="caution">
    <text evidence="2">The sequence shown here is derived from an EMBL/GenBank/DDBJ whole genome shotgun (WGS) entry which is preliminary data.</text>
</comment>
<proteinExistence type="predicted"/>
<feature type="region of interest" description="Disordered" evidence="1">
    <location>
        <begin position="134"/>
        <end position="155"/>
    </location>
</feature>
<sequence>MGMDFPPMTGHDLINVVRVSEPVALVREHEAAERAEDYPKLAGAGRPDFGVAEQHGPTWRIVGLGCMEPQGARADLAAHLRASLKDADEAVRAEGLAVAARLDPEEGEPAGGNEWVVADRRYRIVRTQGYVRLGADGPEPVRSTDTEPPTEHPACGFALEPAAPASPADAALRLDLINLVPAPGTVSPEALDEAAAALGAYPGVVLLPVDYVVVEQCEGSWLPVTRGHGPKEARRSLGLYFETVLPRIGLPGRPPPTPEELAPYLAAAARLSEESRNEFTVHDRRFRVIRVINTIRVGPDGPEPARPTDEHLWDP</sequence>
<evidence type="ECO:0008006" key="4">
    <source>
        <dbReference type="Google" id="ProtNLM"/>
    </source>
</evidence>
<accession>A0A3D9SKE8</accession>
<organism evidence="2 3">
    <name type="scientific">Thermomonospora umbrina</name>
    <dbReference type="NCBI Taxonomy" id="111806"/>
    <lineage>
        <taxon>Bacteria</taxon>
        <taxon>Bacillati</taxon>
        <taxon>Actinomycetota</taxon>
        <taxon>Actinomycetes</taxon>
        <taxon>Streptosporangiales</taxon>
        <taxon>Thermomonosporaceae</taxon>
        <taxon>Thermomonospora</taxon>
    </lineage>
</organism>
<name>A0A3D9SKE8_9ACTN</name>
<dbReference type="Pfam" id="PF19379">
    <property type="entry name" value="DUF5954"/>
    <property type="match status" value="1"/>
</dbReference>
<gene>
    <name evidence="2" type="ORF">DFJ69_1614</name>
</gene>
<protein>
    <recommendedName>
        <fullName evidence="4">PE-PGRS family protein</fullName>
    </recommendedName>
</protein>
<keyword evidence="3" id="KW-1185">Reference proteome</keyword>
<dbReference type="EMBL" id="QTTT01000001">
    <property type="protein sequence ID" value="REE96187.1"/>
    <property type="molecule type" value="Genomic_DNA"/>
</dbReference>
<dbReference type="InterPro" id="IPR045998">
    <property type="entry name" value="DUF5954"/>
</dbReference>
<reference evidence="2 3" key="1">
    <citation type="submission" date="2018-08" db="EMBL/GenBank/DDBJ databases">
        <title>Sequencing the genomes of 1000 actinobacteria strains.</title>
        <authorList>
            <person name="Klenk H.-P."/>
        </authorList>
    </citation>
    <scope>NUCLEOTIDE SEQUENCE [LARGE SCALE GENOMIC DNA]</scope>
    <source>
        <strain evidence="2 3">DSM 43927</strain>
    </source>
</reference>
<dbReference type="AlphaFoldDB" id="A0A3D9SKE8"/>